<keyword evidence="9" id="KW-1185">Reference proteome</keyword>
<protein>
    <recommendedName>
        <fullName evidence="7">Gnk2-homologous domain-containing protein</fullName>
    </recommendedName>
</protein>
<dbReference type="Gene3D" id="3.30.430.20">
    <property type="entry name" value="Gnk2 domain, C-X8-C-X2-C motif"/>
    <property type="match status" value="4"/>
</dbReference>
<proteinExistence type="inferred from homology"/>
<keyword evidence="6" id="KW-0812">Transmembrane</keyword>
<comment type="subcellular location">
    <subcellularLocation>
        <location evidence="1">Secreted</location>
    </subcellularLocation>
</comment>
<comment type="caution">
    <text evidence="8">The sequence shown here is derived from an EMBL/GenBank/DDBJ whole genome shotgun (WGS) entry which is preliminary data.</text>
</comment>
<dbReference type="OMA" id="DINPQDC"/>
<evidence type="ECO:0000256" key="2">
    <source>
        <dbReference type="ARBA" id="ARBA00022525"/>
    </source>
</evidence>
<dbReference type="PANTHER" id="PTHR32411:SF43">
    <property type="entry name" value="CYSTEINE-RICH REPEAT SECRETORY PROTEIN 38"/>
    <property type="match status" value="1"/>
</dbReference>
<dbReference type="PROSITE" id="PS51473">
    <property type="entry name" value="GNK2"/>
    <property type="match status" value="3"/>
</dbReference>
<dbReference type="GO" id="GO:0005576">
    <property type="term" value="C:extracellular region"/>
    <property type="evidence" value="ECO:0007669"/>
    <property type="project" value="UniProtKB-SubCell"/>
</dbReference>
<evidence type="ECO:0000256" key="4">
    <source>
        <dbReference type="ARBA" id="ARBA00022737"/>
    </source>
</evidence>
<dbReference type="Pfam" id="PF01657">
    <property type="entry name" value="Stress-antifung"/>
    <property type="match status" value="4"/>
</dbReference>
<name>A0A835D880_TETSI</name>
<feature type="domain" description="Gnk2-homologous" evidence="7">
    <location>
        <begin position="1"/>
        <end position="64"/>
    </location>
</feature>
<sequence>MDTEGEDPNKVYGHFLCTGDVTTPDVCQNCIDGASQYIVKRCPRQKSAMVWFDECFVRYSNTSFFSNLTLSPMYYSLNNQNVSEPDRFNTILSDMFKDLANQTAFDPSIPMYATGRVKVSNFSDFEKLYGLAQCTQDLSRPDCYRCLQYAVPTLVELSSGKRGGRLLGPSCNVRYEVYPFTEEHKVEAPPPTPIEQGEDPAHKVYGLFLCRGDVINSDACQNCINDASKNIVNRCPGEKSAMVWYDKCFIRYSNTSFFSIMTVSPSIYMRNTQNVSEPDRFNKALSDMFWDLANQTAFDPSIPMYATGQANISDFQKKVYGLAQCTQDLSRPDCYRCLAYAISRIPDASYGKQGGRVLVPSCNVRYEVYPFTEDPKVAAPPPTLIDPDPKAAISVSRIDGYGGKGRKTSATIIGTSVSAFLGAAVLGSFIYYKWRRKRTQKGL</sequence>
<reference evidence="8 9" key="1">
    <citation type="submission" date="2020-04" db="EMBL/GenBank/DDBJ databases">
        <title>Plant Genome Project.</title>
        <authorList>
            <person name="Zhang R.-G."/>
        </authorList>
    </citation>
    <scope>NUCLEOTIDE SEQUENCE [LARGE SCALE GENOMIC DNA]</scope>
    <source>
        <strain evidence="8">YNK0</strain>
        <tissue evidence="8">Leaf</tissue>
    </source>
</reference>
<dbReference type="InterPro" id="IPR002902">
    <property type="entry name" value="GNK2"/>
</dbReference>
<dbReference type="Proteomes" id="UP000655225">
    <property type="component" value="Unassembled WGS sequence"/>
</dbReference>
<dbReference type="PANTHER" id="PTHR32411">
    <property type="entry name" value="CYSTEINE-RICH REPEAT SECRETORY PROTEIN 38-RELATED"/>
    <property type="match status" value="1"/>
</dbReference>
<evidence type="ECO:0000313" key="9">
    <source>
        <dbReference type="Proteomes" id="UP000655225"/>
    </source>
</evidence>
<feature type="transmembrane region" description="Helical" evidence="6">
    <location>
        <begin position="412"/>
        <end position="432"/>
    </location>
</feature>
<organism evidence="8 9">
    <name type="scientific">Tetracentron sinense</name>
    <name type="common">Spur-leaf</name>
    <dbReference type="NCBI Taxonomy" id="13715"/>
    <lineage>
        <taxon>Eukaryota</taxon>
        <taxon>Viridiplantae</taxon>
        <taxon>Streptophyta</taxon>
        <taxon>Embryophyta</taxon>
        <taxon>Tracheophyta</taxon>
        <taxon>Spermatophyta</taxon>
        <taxon>Magnoliopsida</taxon>
        <taxon>Trochodendrales</taxon>
        <taxon>Trochodendraceae</taxon>
        <taxon>Tetracentron</taxon>
    </lineage>
</organism>
<dbReference type="AlphaFoldDB" id="A0A835D880"/>
<dbReference type="FunFam" id="3.30.430.20:FF:000002">
    <property type="entry name" value="Cysteine-rich receptor-like protein kinase 10"/>
    <property type="match status" value="2"/>
</dbReference>
<keyword evidence="6" id="KW-0472">Membrane</keyword>
<gene>
    <name evidence="8" type="ORF">HHK36_023777</name>
</gene>
<evidence type="ECO:0000256" key="5">
    <source>
        <dbReference type="ARBA" id="ARBA00038515"/>
    </source>
</evidence>
<evidence type="ECO:0000313" key="8">
    <source>
        <dbReference type="EMBL" id="KAF8391472.1"/>
    </source>
</evidence>
<keyword evidence="3" id="KW-0732">Signal</keyword>
<evidence type="ECO:0000256" key="6">
    <source>
        <dbReference type="SAM" id="Phobius"/>
    </source>
</evidence>
<comment type="similarity">
    <text evidence="5">Belongs to the cysteine-rich repeat secretory protein family.</text>
</comment>
<accession>A0A835D880</accession>
<evidence type="ECO:0000256" key="1">
    <source>
        <dbReference type="ARBA" id="ARBA00004613"/>
    </source>
</evidence>
<keyword evidence="4" id="KW-0677">Repeat</keyword>
<feature type="domain" description="Gnk2-homologous" evidence="7">
    <location>
        <begin position="263"/>
        <end position="371"/>
    </location>
</feature>
<evidence type="ECO:0000259" key="7">
    <source>
        <dbReference type="PROSITE" id="PS51473"/>
    </source>
</evidence>
<dbReference type="EMBL" id="JABCRI010000017">
    <property type="protein sequence ID" value="KAF8391472.1"/>
    <property type="molecule type" value="Genomic_DNA"/>
</dbReference>
<dbReference type="CDD" id="cd23509">
    <property type="entry name" value="Gnk2-like"/>
    <property type="match status" value="4"/>
</dbReference>
<dbReference type="InterPro" id="IPR038408">
    <property type="entry name" value="GNK2_sf"/>
</dbReference>
<dbReference type="InterPro" id="IPR050581">
    <property type="entry name" value="CRR_secretory_protein"/>
</dbReference>
<dbReference type="OrthoDB" id="4062651at2759"/>
<keyword evidence="2" id="KW-0964">Secreted</keyword>
<evidence type="ECO:0000256" key="3">
    <source>
        <dbReference type="ARBA" id="ARBA00022729"/>
    </source>
</evidence>
<keyword evidence="6" id="KW-1133">Transmembrane helix</keyword>
<feature type="domain" description="Gnk2-homologous" evidence="7">
    <location>
        <begin position="70"/>
        <end position="180"/>
    </location>
</feature>